<dbReference type="Proteomes" id="UP001303899">
    <property type="component" value="Unassembled WGS sequence"/>
</dbReference>
<dbReference type="SUPFAM" id="SSF88713">
    <property type="entry name" value="Glycoside hydrolase/deacetylase"/>
    <property type="match status" value="1"/>
</dbReference>
<evidence type="ECO:0000259" key="1">
    <source>
        <dbReference type="Pfam" id="PF01522"/>
    </source>
</evidence>
<dbReference type="Pfam" id="PF01522">
    <property type="entry name" value="Polysacc_deac_1"/>
    <property type="match status" value="1"/>
</dbReference>
<gene>
    <name evidence="2" type="ORF">VB776_13155</name>
</gene>
<evidence type="ECO:0000313" key="2">
    <source>
        <dbReference type="EMBL" id="MEA5403869.1"/>
    </source>
</evidence>
<proteinExistence type="predicted"/>
<organism evidence="2 3">
    <name type="scientific">Arcicella gelida</name>
    <dbReference type="NCBI Taxonomy" id="2984195"/>
    <lineage>
        <taxon>Bacteria</taxon>
        <taxon>Pseudomonadati</taxon>
        <taxon>Bacteroidota</taxon>
        <taxon>Cytophagia</taxon>
        <taxon>Cytophagales</taxon>
        <taxon>Flectobacillaceae</taxon>
        <taxon>Arcicella</taxon>
    </lineage>
</organism>
<dbReference type="EMBL" id="JAYGIL010000015">
    <property type="protein sequence ID" value="MEA5403869.1"/>
    <property type="molecule type" value="Genomic_DNA"/>
</dbReference>
<keyword evidence="3" id="KW-1185">Reference proteome</keyword>
<protein>
    <submittedName>
        <fullName evidence="2">Polysaccharide deacetylase family protein</fullName>
    </submittedName>
</protein>
<evidence type="ECO:0000313" key="3">
    <source>
        <dbReference type="Proteomes" id="UP001303899"/>
    </source>
</evidence>
<reference evidence="2 3" key="1">
    <citation type="submission" date="2023-12" db="EMBL/GenBank/DDBJ databases">
        <title>Novel species of the genus Arcicella isolated from rivers.</title>
        <authorList>
            <person name="Lu H."/>
        </authorList>
    </citation>
    <scope>NUCLEOTIDE SEQUENCE [LARGE SCALE GENOMIC DNA]</scope>
    <source>
        <strain evidence="2 3">DC2W</strain>
    </source>
</reference>
<sequence length="263" mass="30540">MKIALLSFDVEEFDMPFEYGGKPAMDEQIATSNQGLQTITSVLDKYNASATFYCTGVYALAKTEQIKDLSKKHEIASHNHYHSSHKKEDLSTSKAILENITQKEVVGFRMPRMAPVSDADLLEAGYLYNASINPTYLPGRYDYRHISRTFFTENDLIHFPASVSPAWRVPLFWIAFHNFPLSYFFYLCKKVVEADGYLHLYFHPWEFTDYTDLPNGAKYPFYLHRNNGKKMLERFDKLMAFLQKEGFEFKTTKDFLIPSVSHI</sequence>
<accession>A0ABU5S622</accession>
<dbReference type="InterPro" id="IPR011330">
    <property type="entry name" value="Glyco_hydro/deAcase_b/a-brl"/>
</dbReference>
<comment type="caution">
    <text evidence="2">The sequence shown here is derived from an EMBL/GenBank/DDBJ whole genome shotgun (WGS) entry which is preliminary data.</text>
</comment>
<dbReference type="InterPro" id="IPR002509">
    <property type="entry name" value="NODB_dom"/>
</dbReference>
<feature type="domain" description="NodB homology" evidence="1">
    <location>
        <begin position="34"/>
        <end position="112"/>
    </location>
</feature>
<name>A0ABU5S622_9BACT</name>
<dbReference type="RefSeq" id="WP_323330370.1">
    <property type="nucleotide sequence ID" value="NZ_JAYGIL010000015.1"/>
</dbReference>
<dbReference type="Gene3D" id="3.20.20.370">
    <property type="entry name" value="Glycoside hydrolase/deacetylase"/>
    <property type="match status" value="1"/>
</dbReference>